<sequence length="364" mass="41033">MLDALRGIGALLVIYGHYHFELWPDRGGLITSSRGYLVVDVFFLLSGFVLAYAFYDRPSFDIWEFTKKRAFRLWPLHLASLFCFVLVMYLSGDAINELGLLLNVLLLHNAGFGDWHTNAFNYPSWSLSVELIVNLALAVVILAIPNRRWNTLLLAALGLISAAILFFTVDSLNKQVSNVFGFLNIGLLRGFITMPMGILAYRIFAAHRDWFERESRLRTLGVGVLLLLFVATLSLPSPYKTDFLYLPLYGAVILLLASPGTFWTGIARQFRFLGEISFAMYIGHMIVLKIMKETGFWPQDYVPGLLFAWGLSILLAIVAHHAIEKPAYDWLTRRWCKSPAPTANAAYQLTETRSAPALAKEKSL</sequence>
<dbReference type="eggNOG" id="COG1835">
    <property type="taxonomic scope" value="Bacteria"/>
</dbReference>
<feature type="transmembrane region" description="Helical" evidence="1">
    <location>
        <begin position="35"/>
        <end position="55"/>
    </location>
</feature>
<dbReference type="InterPro" id="IPR050879">
    <property type="entry name" value="Acyltransferase_3"/>
</dbReference>
<evidence type="ECO:0000313" key="4">
    <source>
        <dbReference type="Proteomes" id="UP000027100"/>
    </source>
</evidence>
<feature type="transmembrane region" description="Helical" evidence="1">
    <location>
        <begin position="122"/>
        <end position="144"/>
    </location>
</feature>
<dbReference type="STRING" id="1280954.HPO_15236"/>
<feature type="transmembrane region" description="Helical" evidence="1">
    <location>
        <begin position="272"/>
        <end position="291"/>
    </location>
</feature>
<dbReference type="EMBL" id="ARYM01000020">
    <property type="protein sequence ID" value="KCZ97398.1"/>
    <property type="molecule type" value="Genomic_DNA"/>
</dbReference>
<feature type="transmembrane region" description="Helical" evidence="1">
    <location>
        <begin position="303"/>
        <end position="323"/>
    </location>
</feature>
<dbReference type="Pfam" id="PF01757">
    <property type="entry name" value="Acyl_transf_3"/>
    <property type="match status" value="1"/>
</dbReference>
<feature type="transmembrane region" description="Helical" evidence="1">
    <location>
        <begin position="181"/>
        <end position="205"/>
    </location>
</feature>
<keyword evidence="1" id="KW-0812">Transmembrane</keyword>
<keyword evidence="3" id="KW-0808">Transferase</keyword>
<dbReference type="PANTHER" id="PTHR23028:SF134">
    <property type="entry name" value="PUTATIVE (AFU_ORTHOLOGUE AFUA_4G08520)-RELATED"/>
    <property type="match status" value="1"/>
</dbReference>
<dbReference type="GO" id="GO:0016747">
    <property type="term" value="F:acyltransferase activity, transferring groups other than amino-acyl groups"/>
    <property type="evidence" value="ECO:0007669"/>
    <property type="project" value="InterPro"/>
</dbReference>
<reference evidence="3 4" key="1">
    <citation type="journal article" date="2014" name="Antonie Van Leeuwenhoek">
        <title>Hyphomonas beringensis sp. nov. and Hyphomonas chukchiensis sp. nov., isolated from surface seawater of the Bering Sea and Chukchi Sea.</title>
        <authorList>
            <person name="Li C."/>
            <person name="Lai Q."/>
            <person name="Li G."/>
            <person name="Dong C."/>
            <person name="Wang J."/>
            <person name="Liao Y."/>
            <person name="Shao Z."/>
        </authorList>
    </citation>
    <scope>NUCLEOTIDE SEQUENCE [LARGE SCALE GENOMIC DNA]</scope>
    <source>
        <strain evidence="3 4">PS728</strain>
    </source>
</reference>
<feature type="transmembrane region" description="Helical" evidence="1">
    <location>
        <begin position="217"/>
        <end position="237"/>
    </location>
</feature>
<feature type="transmembrane region" description="Helical" evidence="1">
    <location>
        <begin position="151"/>
        <end position="169"/>
    </location>
</feature>
<keyword evidence="3" id="KW-0012">Acyltransferase</keyword>
<evidence type="ECO:0000313" key="3">
    <source>
        <dbReference type="EMBL" id="KCZ97398.1"/>
    </source>
</evidence>
<feature type="transmembrane region" description="Helical" evidence="1">
    <location>
        <begin position="243"/>
        <end position="265"/>
    </location>
</feature>
<organism evidence="3 4">
    <name type="scientific">Hyphomonas polymorpha PS728</name>
    <dbReference type="NCBI Taxonomy" id="1280954"/>
    <lineage>
        <taxon>Bacteria</taxon>
        <taxon>Pseudomonadati</taxon>
        <taxon>Pseudomonadota</taxon>
        <taxon>Alphaproteobacteria</taxon>
        <taxon>Hyphomonadales</taxon>
        <taxon>Hyphomonadaceae</taxon>
        <taxon>Hyphomonas</taxon>
    </lineage>
</organism>
<keyword evidence="4" id="KW-1185">Reference proteome</keyword>
<dbReference type="PANTHER" id="PTHR23028">
    <property type="entry name" value="ACETYLTRANSFERASE"/>
    <property type="match status" value="1"/>
</dbReference>
<name>A0A062VDD0_9PROT</name>
<gene>
    <name evidence="3" type="ORF">HPO_15236</name>
</gene>
<accession>A0A062VDD0</accession>
<keyword evidence="1" id="KW-1133">Transmembrane helix</keyword>
<dbReference type="OrthoDB" id="9796461at2"/>
<dbReference type="Proteomes" id="UP000027100">
    <property type="component" value="Unassembled WGS sequence"/>
</dbReference>
<keyword evidence="1" id="KW-0472">Membrane</keyword>
<dbReference type="RefSeq" id="WP_035600573.1">
    <property type="nucleotide sequence ID" value="NZ_ARYM01000020.1"/>
</dbReference>
<evidence type="ECO:0000259" key="2">
    <source>
        <dbReference type="Pfam" id="PF01757"/>
    </source>
</evidence>
<dbReference type="InterPro" id="IPR002656">
    <property type="entry name" value="Acyl_transf_3_dom"/>
</dbReference>
<dbReference type="AlphaFoldDB" id="A0A062VDD0"/>
<feature type="domain" description="Acyltransferase 3" evidence="2">
    <location>
        <begin position="2"/>
        <end position="319"/>
    </location>
</feature>
<dbReference type="PATRIC" id="fig|1280954.3.peg.3084"/>
<proteinExistence type="predicted"/>
<comment type="caution">
    <text evidence="3">The sequence shown here is derived from an EMBL/GenBank/DDBJ whole genome shotgun (WGS) entry which is preliminary data.</text>
</comment>
<feature type="transmembrane region" description="Helical" evidence="1">
    <location>
        <begin position="76"/>
        <end position="102"/>
    </location>
</feature>
<protein>
    <submittedName>
        <fullName evidence="3">Acyltransferase family protein</fullName>
    </submittedName>
</protein>
<evidence type="ECO:0000256" key="1">
    <source>
        <dbReference type="SAM" id="Phobius"/>
    </source>
</evidence>